<dbReference type="Proteomes" id="UP001159363">
    <property type="component" value="Chromosome 3"/>
</dbReference>
<name>A0ABQ9HZI8_9NEOP</name>
<keyword evidence="2" id="KW-1185">Reference proteome</keyword>
<organism evidence="1 2">
    <name type="scientific">Dryococelus australis</name>
    <dbReference type="NCBI Taxonomy" id="614101"/>
    <lineage>
        <taxon>Eukaryota</taxon>
        <taxon>Metazoa</taxon>
        <taxon>Ecdysozoa</taxon>
        <taxon>Arthropoda</taxon>
        <taxon>Hexapoda</taxon>
        <taxon>Insecta</taxon>
        <taxon>Pterygota</taxon>
        <taxon>Neoptera</taxon>
        <taxon>Polyneoptera</taxon>
        <taxon>Phasmatodea</taxon>
        <taxon>Verophasmatodea</taxon>
        <taxon>Anareolatae</taxon>
        <taxon>Phasmatidae</taxon>
        <taxon>Eurycanthinae</taxon>
        <taxon>Dryococelus</taxon>
    </lineage>
</organism>
<accession>A0ABQ9HZI8</accession>
<evidence type="ECO:0000313" key="2">
    <source>
        <dbReference type="Proteomes" id="UP001159363"/>
    </source>
</evidence>
<comment type="caution">
    <text evidence="1">The sequence shown here is derived from an EMBL/GenBank/DDBJ whole genome shotgun (WGS) entry which is preliminary data.</text>
</comment>
<dbReference type="EMBL" id="JARBHB010000003">
    <property type="protein sequence ID" value="KAJ8889820.1"/>
    <property type="molecule type" value="Genomic_DNA"/>
</dbReference>
<reference evidence="1 2" key="1">
    <citation type="submission" date="2023-02" db="EMBL/GenBank/DDBJ databases">
        <title>LHISI_Scaffold_Assembly.</title>
        <authorList>
            <person name="Stuart O.P."/>
            <person name="Cleave R."/>
            <person name="Magrath M.J.L."/>
            <person name="Mikheyev A.S."/>
        </authorList>
    </citation>
    <scope>NUCLEOTIDE SEQUENCE [LARGE SCALE GENOMIC DNA]</scope>
    <source>
        <strain evidence="1">Daus_M_001</strain>
        <tissue evidence="1">Leg muscle</tissue>
    </source>
</reference>
<gene>
    <name evidence="1" type="ORF">PR048_009324</name>
</gene>
<evidence type="ECO:0000313" key="1">
    <source>
        <dbReference type="EMBL" id="KAJ8889820.1"/>
    </source>
</evidence>
<sequence length="120" mass="14367">MFHLGNLSHSLTSVDVLIDVQKGNALKDSEKKHIINREIMKRLIEEEDHLEDTMKVLTVQKKDFFLEIIYFLKKYDPVMKQYLEAGPKNSTYLSIRIQNDLINHYMMFFYSQFAKYSRKK</sequence>
<protein>
    <submittedName>
        <fullName evidence="1">Uncharacterized protein</fullName>
    </submittedName>
</protein>
<proteinExistence type="predicted"/>